<protein>
    <recommendedName>
        <fullName evidence="5">dUTPase-like domain-containing protein</fullName>
    </recommendedName>
</protein>
<reference evidence="3" key="1">
    <citation type="submission" date="2022-10" db="EMBL/GenBank/DDBJ databases">
        <title>Tapping the CABI collections for fungal endophytes: first genome assemblies for Collariella, Neodidymelliopsis, Ascochyta clinopodiicola, Didymella pomorum, Didymosphaeria variabile, Neocosmospora piperis and Neocucurbitaria cava.</title>
        <authorList>
            <person name="Hill R."/>
        </authorList>
    </citation>
    <scope>NUCLEOTIDE SEQUENCE</scope>
    <source>
        <strain evidence="3">IMI 360193</strain>
    </source>
</reference>
<evidence type="ECO:0008006" key="5">
    <source>
        <dbReference type="Google" id="ProtNLM"/>
    </source>
</evidence>
<organism evidence="3 4">
    <name type="scientific">Didymella glomerata</name>
    <dbReference type="NCBI Taxonomy" id="749621"/>
    <lineage>
        <taxon>Eukaryota</taxon>
        <taxon>Fungi</taxon>
        <taxon>Dikarya</taxon>
        <taxon>Ascomycota</taxon>
        <taxon>Pezizomycotina</taxon>
        <taxon>Dothideomycetes</taxon>
        <taxon>Pleosporomycetidae</taxon>
        <taxon>Pleosporales</taxon>
        <taxon>Pleosporineae</taxon>
        <taxon>Didymellaceae</taxon>
        <taxon>Didymella</taxon>
    </lineage>
</organism>
<proteinExistence type="predicted"/>
<dbReference type="SUPFAM" id="SSF51283">
    <property type="entry name" value="dUTPase-like"/>
    <property type="match status" value="1"/>
</dbReference>
<dbReference type="GO" id="GO:0008829">
    <property type="term" value="F:dCTP deaminase activity"/>
    <property type="evidence" value="ECO:0007669"/>
    <property type="project" value="InterPro"/>
</dbReference>
<dbReference type="InterPro" id="IPR033704">
    <property type="entry name" value="dUTPase_trimeric"/>
</dbReference>
<dbReference type="PANTHER" id="PTHR42680">
    <property type="entry name" value="DCTP DEAMINASE"/>
    <property type="match status" value="1"/>
</dbReference>
<gene>
    <name evidence="3" type="ORF">N0V87_003058</name>
</gene>
<dbReference type="Pfam" id="PF22769">
    <property type="entry name" value="DCD"/>
    <property type="match status" value="1"/>
</dbReference>
<evidence type="ECO:0000256" key="1">
    <source>
        <dbReference type="ARBA" id="ARBA00022801"/>
    </source>
</evidence>
<sequence length="214" mass="22889">MLWTSPGAIDFDNTNRKTADTATVPFQHDASGSFWDLTAGSYLVEFNETVDTPLDVMGQVFVRSSLWRSGAVIQAGVMDSGYKGAIGAVLQTVNPHGLRLTRDAKIAQMVFHQMSENVEGYKRLAEAAVPVAPPTTPVTRDAALEARLAADEAAPLAREAAGEASEAAWLDTLAACEDAAETTLERADEAAAKALEWIDETADEAEARMLEAAY</sequence>
<keyword evidence="4" id="KW-1185">Reference proteome</keyword>
<dbReference type="CDD" id="cd07557">
    <property type="entry name" value="trimeric_dUTPase"/>
    <property type="match status" value="1"/>
</dbReference>
<dbReference type="OrthoDB" id="2874071at2759"/>
<dbReference type="GO" id="GO:0006229">
    <property type="term" value="P:dUTP biosynthetic process"/>
    <property type="evidence" value="ECO:0007669"/>
    <property type="project" value="InterPro"/>
</dbReference>
<dbReference type="PANTHER" id="PTHR42680:SF3">
    <property type="entry name" value="DCTP DEAMINASE"/>
    <property type="match status" value="1"/>
</dbReference>
<dbReference type="AlphaFoldDB" id="A0A9W9C144"/>
<dbReference type="InterPro" id="IPR011962">
    <property type="entry name" value="dCTP_deaminase"/>
</dbReference>
<evidence type="ECO:0000313" key="4">
    <source>
        <dbReference type="Proteomes" id="UP001140562"/>
    </source>
</evidence>
<evidence type="ECO:0000313" key="3">
    <source>
        <dbReference type="EMBL" id="KAJ4339617.1"/>
    </source>
</evidence>
<evidence type="ECO:0000256" key="2">
    <source>
        <dbReference type="ARBA" id="ARBA00023080"/>
    </source>
</evidence>
<comment type="caution">
    <text evidence="3">The sequence shown here is derived from an EMBL/GenBank/DDBJ whole genome shotgun (WGS) entry which is preliminary data.</text>
</comment>
<accession>A0A9W9C144</accession>
<dbReference type="InterPro" id="IPR036157">
    <property type="entry name" value="dUTPase-like_sf"/>
</dbReference>
<dbReference type="Gene3D" id="2.70.40.10">
    <property type="match status" value="1"/>
</dbReference>
<keyword evidence="1" id="KW-0378">Hydrolase</keyword>
<name>A0A9W9C144_9PLEO</name>
<keyword evidence="2" id="KW-0546">Nucleotide metabolism</keyword>
<dbReference type="EMBL" id="JAPEUV010000021">
    <property type="protein sequence ID" value="KAJ4339617.1"/>
    <property type="molecule type" value="Genomic_DNA"/>
</dbReference>
<dbReference type="Proteomes" id="UP001140562">
    <property type="component" value="Unassembled WGS sequence"/>
</dbReference>